<keyword evidence="9" id="KW-1185">Reference proteome</keyword>
<dbReference type="InterPro" id="IPR026516">
    <property type="entry name" value="THAP1/10"/>
</dbReference>
<evidence type="ECO:0000313" key="7">
    <source>
        <dbReference type="EMBL" id="KAJ6617603.1"/>
    </source>
</evidence>
<dbReference type="PANTHER" id="PTHR46600">
    <property type="entry name" value="THAP DOMAIN-CONTAINING"/>
    <property type="match status" value="1"/>
</dbReference>
<dbReference type="SUPFAM" id="SSF57716">
    <property type="entry name" value="Glucocorticoid receptor-like (DNA-binding domain)"/>
    <property type="match status" value="1"/>
</dbReference>
<dbReference type="PROSITE" id="PS50950">
    <property type="entry name" value="ZF_THAP"/>
    <property type="match status" value="1"/>
</dbReference>
<dbReference type="Pfam" id="PF05485">
    <property type="entry name" value="THAP"/>
    <property type="match status" value="1"/>
</dbReference>
<keyword evidence="3" id="KW-0862">Zinc</keyword>
<evidence type="ECO:0000259" key="6">
    <source>
        <dbReference type="PROSITE" id="PS50950"/>
    </source>
</evidence>
<proteinExistence type="predicted"/>
<feature type="domain" description="THAP-type" evidence="6">
    <location>
        <begin position="1"/>
        <end position="89"/>
    </location>
</feature>
<dbReference type="AlphaFoldDB" id="A0A9Q0MZR0"/>
<gene>
    <name evidence="8" type="ORF">Bhyg_12524</name>
    <name evidence="7" type="ORF">Bhyg_17565</name>
</gene>
<keyword evidence="2 5" id="KW-0863">Zinc-finger</keyword>
<sequence>MGIKCFVKSCNNTPIQKKNGLIKDLMFHRFPTNAIRRERWIANIQVFANQIGTVLGRAAICSEHFDKTSYIFNPDGSRSLSKTAEPTKFAVPLQRHGADASEFKDDSFTDVEK</sequence>
<reference evidence="8" key="1">
    <citation type="submission" date="2022-07" db="EMBL/GenBank/DDBJ databases">
        <authorList>
            <person name="Trinca V."/>
            <person name="Uliana J.V.C."/>
            <person name="Torres T.T."/>
            <person name="Ward R.J."/>
            <person name="Monesi N."/>
        </authorList>
    </citation>
    <scope>NUCLEOTIDE SEQUENCE</scope>
    <source>
        <strain evidence="8">HSMRA1968</strain>
        <tissue evidence="8">Whole embryos</tissue>
    </source>
</reference>
<evidence type="ECO:0000256" key="3">
    <source>
        <dbReference type="ARBA" id="ARBA00022833"/>
    </source>
</evidence>
<keyword evidence="1" id="KW-0479">Metal-binding</keyword>
<dbReference type="EMBL" id="WJQU01000003">
    <property type="protein sequence ID" value="KAJ6639777.1"/>
    <property type="molecule type" value="Genomic_DNA"/>
</dbReference>
<dbReference type="SMART" id="SM00692">
    <property type="entry name" value="DM3"/>
    <property type="match status" value="1"/>
</dbReference>
<evidence type="ECO:0000256" key="1">
    <source>
        <dbReference type="ARBA" id="ARBA00022723"/>
    </source>
</evidence>
<dbReference type="SMART" id="SM00980">
    <property type="entry name" value="THAP"/>
    <property type="match status" value="1"/>
</dbReference>
<dbReference type="PANTHER" id="PTHR46600:SF11">
    <property type="entry name" value="THAP DOMAIN-CONTAINING PROTEIN 10"/>
    <property type="match status" value="1"/>
</dbReference>
<dbReference type="GO" id="GO:0008270">
    <property type="term" value="F:zinc ion binding"/>
    <property type="evidence" value="ECO:0007669"/>
    <property type="project" value="UniProtKB-KW"/>
</dbReference>
<dbReference type="EMBL" id="WJQU01004294">
    <property type="protein sequence ID" value="KAJ6617603.1"/>
    <property type="molecule type" value="Genomic_DNA"/>
</dbReference>
<name>A0A9Q0MZR0_9DIPT</name>
<dbReference type="Gene3D" id="6.20.210.20">
    <property type="entry name" value="THAP domain"/>
    <property type="match status" value="1"/>
</dbReference>
<evidence type="ECO:0000256" key="2">
    <source>
        <dbReference type="ARBA" id="ARBA00022771"/>
    </source>
</evidence>
<evidence type="ECO:0000313" key="8">
    <source>
        <dbReference type="EMBL" id="KAJ6639777.1"/>
    </source>
</evidence>
<evidence type="ECO:0000313" key="9">
    <source>
        <dbReference type="Proteomes" id="UP001151699"/>
    </source>
</evidence>
<dbReference type="Proteomes" id="UP001151699">
    <property type="component" value="Chromosome X"/>
</dbReference>
<dbReference type="GO" id="GO:0043565">
    <property type="term" value="F:sequence-specific DNA binding"/>
    <property type="evidence" value="ECO:0007669"/>
    <property type="project" value="InterPro"/>
</dbReference>
<comment type="caution">
    <text evidence="8">The sequence shown here is derived from an EMBL/GenBank/DDBJ whole genome shotgun (WGS) entry which is preliminary data.</text>
</comment>
<dbReference type="InterPro" id="IPR006612">
    <property type="entry name" value="THAP_Znf"/>
</dbReference>
<protein>
    <recommendedName>
        <fullName evidence="6">THAP-type domain-containing protein</fullName>
    </recommendedName>
</protein>
<organism evidence="8 9">
    <name type="scientific">Pseudolycoriella hygida</name>
    <dbReference type="NCBI Taxonomy" id="35572"/>
    <lineage>
        <taxon>Eukaryota</taxon>
        <taxon>Metazoa</taxon>
        <taxon>Ecdysozoa</taxon>
        <taxon>Arthropoda</taxon>
        <taxon>Hexapoda</taxon>
        <taxon>Insecta</taxon>
        <taxon>Pterygota</taxon>
        <taxon>Neoptera</taxon>
        <taxon>Endopterygota</taxon>
        <taxon>Diptera</taxon>
        <taxon>Nematocera</taxon>
        <taxon>Sciaroidea</taxon>
        <taxon>Sciaridae</taxon>
        <taxon>Pseudolycoriella</taxon>
    </lineage>
</organism>
<keyword evidence="4 5" id="KW-0238">DNA-binding</keyword>
<accession>A0A9Q0MZR0</accession>
<dbReference type="OrthoDB" id="7312725at2759"/>
<evidence type="ECO:0000256" key="4">
    <source>
        <dbReference type="ARBA" id="ARBA00023125"/>
    </source>
</evidence>
<dbReference type="InterPro" id="IPR038441">
    <property type="entry name" value="THAP_Znf_sf"/>
</dbReference>
<evidence type="ECO:0000256" key="5">
    <source>
        <dbReference type="PROSITE-ProRule" id="PRU00309"/>
    </source>
</evidence>